<evidence type="ECO:0000313" key="2">
    <source>
        <dbReference type="EMBL" id="KAK9119102.1"/>
    </source>
</evidence>
<proteinExistence type="predicted"/>
<dbReference type="EMBL" id="JBBNAG010000007">
    <property type="protein sequence ID" value="KAK9119102.1"/>
    <property type="molecule type" value="Genomic_DNA"/>
</dbReference>
<dbReference type="AlphaFoldDB" id="A0AAP0IQY9"/>
<evidence type="ECO:0000256" key="1">
    <source>
        <dbReference type="SAM" id="MobiDB-lite"/>
    </source>
</evidence>
<comment type="caution">
    <text evidence="2">The sequence shown here is derived from an EMBL/GenBank/DDBJ whole genome shotgun (WGS) entry which is preliminary data.</text>
</comment>
<sequence length="103" mass="11973">MMELESNDKLIQFLMGLNDLYDPIRNQIMVMDALPNLNKAYSMIVRVERQKEVHIAFTREVDIAMMIKSAMHVQKNSGKGHGNHKKTVNKDDLYSKLRKRKGL</sequence>
<dbReference type="PANTHER" id="PTHR34222">
    <property type="entry name" value="GAG_PRE-INTEGRS DOMAIN-CONTAINING PROTEIN"/>
    <property type="match status" value="1"/>
</dbReference>
<evidence type="ECO:0000313" key="3">
    <source>
        <dbReference type="Proteomes" id="UP001419268"/>
    </source>
</evidence>
<keyword evidence="3" id="KW-1185">Reference proteome</keyword>
<gene>
    <name evidence="2" type="ORF">Scep_017195</name>
</gene>
<feature type="region of interest" description="Disordered" evidence="1">
    <location>
        <begin position="74"/>
        <end position="103"/>
    </location>
</feature>
<reference evidence="2 3" key="1">
    <citation type="submission" date="2024-01" db="EMBL/GenBank/DDBJ databases">
        <title>Genome assemblies of Stephania.</title>
        <authorList>
            <person name="Yang L."/>
        </authorList>
    </citation>
    <scope>NUCLEOTIDE SEQUENCE [LARGE SCALE GENOMIC DNA]</scope>
    <source>
        <strain evidence="2">JXDWG</strain>
        <tissue evidence="2">Leaf</tissue>
    </source>
</reference>
<name>A0AAP0IQY9_9MAGN</name>
<dbReference type="PANTHER" id="PTHR34222:SF99">
    <property type="entry name" value="PROTEIN, PUTATIVE-RELATED"/>
    <property type="match status" value="1"/>
</dbReference>
<accession>A0AAP0IQY9</accession>
<dbReference type="Proteomes" id="UP001419268">
    <property type="component" value="Unassembled WGS sequence"/>
</dbReference>
<organism evidence="2 3">
    <name type="scientific">Stephania cephalantha</name>
    <dbReference type="NCBI Taxonomy" id="152367"/>
    <lineage>
        <taxon>Eukaryota</taxon>
        <taxon>Viridiplantae</taxon>
        <taxon>Streptophyta</taxon>
        <taxon>Embryophyta</taxon>
        <taxon>Tracheophyta</taxon>
        <taxon>Spermatophyta</taxon>
        <taxon>Magnoliopsida</taxon>
        <taxon>Ranunculales</taxon>
        <taxon>Menispermaceae</taxon>
        <taxon>Menispermoideae</taxon>
        <taxon>Cissampelideae</taxon>
        <taxon>Stephania</taxon>
    </lineage>
</organism>
<protein>
    <submittedName>
        <fullName evidence="2">Uncharacterized protein</fullName>
    </submittedName>
</protein>